<evidence type="ECO:0000313" key="4">
    <source>
        <dbReference type="Proteomes" id="UP000077659"/>
    </source>
</evidence>
<dbReference type="Proteomes" id="UP000077659">
    <property type="component" value="Unassembled WGS sequence"/>
</dbReference>
<reference evidence="2 5" key="2">
    <citation type="submission" date="2023-12" db="EMBL/GenBank/DDBJ databases">
        <title>Genome sequencing of Xanthomonas floridensis.</title>
        <authorList>
            <person name="Greer S."/>
            <person name="Harrison J."/>
            <person name="Grant M."/>
            <person name="Vicente J."/>
            <person name="Studholme D."/>
        </authorList>
    </citation>
    <scope>NUCLEOTIDE SEQUENCE [LARGE SCALE GENOMIC DNA]</scope>
    <source>
        <strain evidence="2 5">WHRI 8848</strain>
    </source>
</reference>
<dbReference type="Gene3D" id="3.10.180.10">
    <property type="entry name" value="2,3-Dihydroxybiphenyl 1,2-Dioxygenase, domain 1"/>
    <property type="match status" value="1"/>
</dbReference>
<dbReference type="InterPro" id="IPR004360">
    <property type="entry name" value="Glyas_Fos-R_dOase_dom"/>
</dbReference>
<dbReference type="SUPFAM" id="SSF54593">
    <property type="entry name" value="Glyoxalase/Bleomycin resistance protein/Dihydroxybiphenyl dioxygenase"/>
    <property type="match status" value="1"/>
</dbReference>
<dbReference type="STRING" id="1843580.A7D17_01630"/>
<dbReference type="PANTHER" id="PTHR35006">
    <property type="entry name" value="GLYOXALASE FAMILY PROTEIN (AFU_ORTHOLOGUE AFUA_5G14830)"/>
    <property type="match status" value="1"/>
</dbReference>
<dbReference type="PROSITE" id="PS51819">
    <property type="entry name" value="VOC"/>
    <property type="match status" value="1"/>
</dbReference>
<evidence type="ECO:0000313" key="3">
    <source>
        <dbReference type="EMBL" id="OAG67897.1"/>
    </source>
</evidence>
<dbReference type="OrthoDB" id="9800438at2"/>
<dbReference type="Proteomes" id="UP001303614">
    <property type="component" value="Unassembled WGS sequence"/>
</dbReference>
<protein>
    <submittedName>
        <fullName evidence="3">Glyoxalase</fullName>
    </submittedName>
    <submittedName>
        <fullName evidence="2">VOC family protein</fullName>
    </submittedName>
</protein>
<dbReference type="AlphaFoldDB" id="A0A1A9ME30"/>
<dbReference type="RefSeq" id="WP_064508519.1">
    <property type="nucleotide sequence ID" value="NZ_JAYFSN010000035.1"/>
</dbReference>
<dbReference type="InterPro" id="IPR029068">
    <property type="entry name" value="Glyas_Bleomycin-R_OHBP_Dase"/>
</dbReference>
<feature type="domain" description="VOC" evidence="1">
    <location>
        <begin position="1"/>
        <end position="129"/>
    </location>
</feature>
<name>A0A1A9ME30_9XANT</name>
<proteinExistence type="predicted"/>
<evidence type="ECO:0000313" key="2">
    <source>
        <dbReference type="EMBL" id="MEA5122590.1"/>
    </source>
</evidence>
<dbReference type="InterPro" id="IPR037523">
    <property type="entry name" value="VOC_core"/>
</dbReference>
<dbReference type="EMBL" id="JAYFSO010000001">
    <property type="protein sequence ID" value="MEA5122590.1"/>
    <property type="molecule type" value="Genomic_DNA"/>
</dbReference>
<dbReference type="Pfam" id="PF00903">
    <property type="entry name" value="Glyoxalase"/>
    <property type="match status" value="1"/>
</dbReference>
<keyword evidence="5" id="KW-1185">Reference proteome</keyword>
<dbReference type="CDD" id="cd07262">
    <property type="entry name" value="VOC_like"/>
    <property type="match status" value="1"/>
</dbReference>
<dbReference type="EMBL" id="LXNG01000012">
    <property type="protein sequence ID" value="OAG67897.1"/>
    <property type="molecule type" value="Genomic_DNA"/>
</dbReference>
<comment type="caution">
    <text evidence="3">The sequence shown here is derived from an EMBL/GenBank/DDBJ whole genome shotgun (WGS) entry which is preliminary data.</text>
</comment>
<gene>
    <name evidence="3" type="ORF">A7D17_01630</name>
    <name evidence="2" type="ORF">VB146_01645</name>
</gene>
<sequence length="132" mass="13689">MLHHISIGVGNIAASAAFYDAVLGALGYVRVWSDLDPGTLDQAVGYGHPGGEDCLALKQQQATQCAPGRGFHLAFAASTAAAVDAFHLAALRHGGRSNGAPGLRPDYGDAYYAAFVIDPDGHHIEAVVDTTM</sequence>
<dbReference type="PANTHER" id="PTHR35006:SF4">
    <property type="entry name" value="BLR7706 PROTEIN"/>
    <property type="match status" value="1"/>
</dbReference>
<reference evidence="3 4" key="1">
    <citation type="submission" date="2016-05" db="EMBL/GenBank/DDBJ databases">
        <title>Pathogenic, phenotypic and molecular characterisation of Xanthomonas nasturtii sp. nov. and Xanthomonas floridensis sp. nov., new species of Xanthomonas associated with watercress production in Florida.</title>
        <authorList>
            <person name="Vicente J.G."/>
            <person name="Rothwell S."/>
            <person name="Holub E.B."/>
            <person name="Studholme D.J."/>
        </authorList>
    </citation>
    <scope>NUCLEOTIDE SEQUENCE [LARGE SCALE GENOMIC DNA]</scope>
    <source>
        <strain evidence="3 4">WHRI 8848</strain>
    </source>
</reference>
<organism evidence="3 4">
    <name type="scientific">Xanthomonas floridensis</name>
    <dbReference type="NCBI Taxonomy" id="1843580"/>
    <lineage>
        <taxon>Bacteria</taxon>
        <taxon>Pseudomonadati</taxon>
        <taxon>Pseudomonadota</taxon>
        <taxon>Gammaproteobacteria</taxon>
        <taxon>Lysobacterales</taxon>
        <taxon>Lysobacteraceae</taxon>
        <taxon>Xanthomonas</taxon>
    </lineage>
</organism>
<evidence type="ECO:0000313" key="5">
    <source>
        <dbReference type="Proteomes" id="UP001303614"/>
    </source>
</evidence>
<evidence type="ECO:0000259" key="1">
    <source>
        <dbReference type="PROSITE" id="PS51819"/>
    </source>
</evidence>
<accession>A0A1A9ME30</accession>